<protein>
    <submittedName>
        <fullName evidence="1">Mycobacteriophage Barnyard protein gp56</fullName>
    </submittedName>
</protein>
<dbReference type="InterPro" id="IPR026325">
    <property type="entry name" value="DUF932"/>
</dbReference>
<evidence type="ECO:0000313" key="1">
    <source>
        <dbReference type="EMBL" id="AZE56911.1"/>
    </source>
</evidence>
<dbReference type="InterPro" id="IPR017686">
    <property type="entry name" value="Phg/plasmid-like_prot"/>
</dbReference>
<dbReference type="EMBL" id="CP027754">
    <property type="protein sequence ID" value="AZE56911.1"/>
    <property type="molecule type" value="Genomic_DNA"/>
</dbReference>
<sequence>MAHHIDQMAYIGQTPWHRLGSAPSPKQPLEIWQQEAGIDWQIQESPVHFKADAIGHLGSIHSFPEQKALYRSDTKAPQSAVSNRYQVLQPREVVEFYRDLAEVSGYGLESRAYLKCSILNFSSSHFA</sequence>
<dbReference type="NCBIfam" id="TIGR03299">
    <property type="entry name" value="LGT_TIGR03299"/>
    <property type="match status" value="1"/>
</dbReference>
<gene>
    <name evidence="1" type="ORF">C4K03_4773</name>
</gene>
<accession>A0A3G7UCI1</accession>
<proteinExistence type="predicted"/>
<organism evidence="1 2">
    <name type="scientific">Pseudomonas synxantha</name>
    <dbReference type="NCBI Taxonomy" id="47883"/>
    <lineage>
        <taxon>Bacteria</taxon>
        <taxon>Pseudomonadati</taxon>
        <taxon>Pseudomonadota</taxon>
        <taxon>Gammaproteobacteria</taxon>
        <taxon>Pseudomonadales</taxon>
        <taxon>Pseudomonadaceae</taxon>
        <taxon>Pseudomonas</taxon>
    </lineage>
</organism>
<name>A0A3G7UCI1_9PSED</name>
<dbReference type="Proteomes" id="UP000268696">
    <property type="component" value="Chromosome"/>
</dbReference>
<dbReference type="Pfam" id="PF06067">
    <property type="entry name" value="DUF932"/>
    <property type="match status" value="1"/>
</dbReference>
<evidence type="ECO:0000313" key="2">
    <source>
        <dbReference type="Proteomes" id="UP000268696"/>
    </source>
</evidence>
<dbReference type="AlphaFoldDB" id="A0A3G7UCI1"/>
<reference evidence="1 2" key="1">
    <citation type="submission" date="2018-03" db="EMBL/GenBank/DDBJ databases">
        <title>Diversity of phytobeneficial traits revealed by whole-genome analysis of worldwide-isolated phenazine-producing Pseudomonas spp.</title>
        <authorList>
            <person name="Biessy A."/>
            <person name="Novinscak A."/>
            <person name="Blom J."/>
            <person name="Leger G."/>
            <person name="Thomashow L.S."/>
            <person name="Cazorla F.M."/>
            <person name="Josic D."/>
            <person name="Filion M."/>
        </authorList>
    </citation>
    <scope>NUCLEOTIDE SEQUENCE [LARGE SCALE GENOMIC DNA]</scope>
    <source>
        <strain evidence="1 2">30B</strain>
    </source>
</reference>